<dbReference type="InterPro" id="IPR052161">
    <property type="entry name" value="Mycobact_Acyl-CoA_DH"/>
</dbReference>
<dbReference type="PANTHER" id="PTHR43292:SF3">
    <property type="entry name" value="ACYL-COA DEHYDROGENASE FADE29"/>
    <property type="match status" value="1"/>
</dbReference>
<dbReference type="InterPro" id="IPR009075">
    <property type="entry name" value="AcylCo_DH/oxidase_C"/>
</dbReference>
<dbReference type="Gene3D" id="1.20.140.10">
    <property type="entry name" value="Butyryl-CoA Dehydrogenase, subunit A, domain 3"/>
    <property type="match status" value="1"/>
</dbReference>
<dbReference type="Pfam" id="PF00441">
    <property type="entry name" value="Acyl-CoA_dh_1"/>
    <property type="match status" value="1"/>
</dbReference>
<dbReference type="InterPro" id="IPR013786">
    <property type="entry name" value="AcylCoA_DH/ox_N"/>
</dbReference>
<dbReference type="InterPro" id="IPR006091">
    <property type="entry name" value="Acyl-CoA_Oxase/DH_mid-dom"/>
</dbReference>
<evidence type="ECO:0000256" key="3">
    <source>
        <dbReference type="ARBA" id="ARBA00022630"/>
    </source>
</evidence>
<dbReference type="Proteomes" id="UP000538566">
    <property type="component" value="Unassembled WGS sequence"/>
</dbReference>
<dbReference type="GO" id="GO:0005886">
    <property type="term" value="C:plasma membrane"/>
    <property type="evidence" value="ECO:0007669"/>
    <property type="project" value="TreeGrafter"/>
</dbReference>
<dbReference type="InterPro" id="IPR046373">
    <property type="entry name" value="Acyl-CoA_Oxase/DH_mid-dom_sf"/>
</dbReference>
<keyword evidence="3 6" id="KW-0285">Flavoprotein</keyword>
<protein>
    <submittedName>
        <fullName evidence="10">Alkylation response protein AidB-like acyl-CoA dehydrogenase</fullName>
    </submittedName>
</protein>
<dbReference type="GO" id="GO:0016627">
    <property type="term" value="F:oxidoreductase activity, acting on the CH-CH group of donors"/>
    <property type="evidence" value="ECO:0007669"/>
    <property type="project" value="InterPro"/>
</dbReference>
<dbReference type="GO" id="GO:0050660">
    <property type="term" value="F:flavin adenine dinucleotide binding"/>
    <property type="evidence" value="ECO:0007669"/>
    <property type="project" value="InterPro"/>
</dbReference>
<dbReference type="InterPro" id="IPR037069">
    <property type="entry name" value="AcylCoA_DH/ox_N_sf"/>
</dbReference>
<dbReference type="SUPFAM" id="SSF56645">
    <property type="entry name" value="Acyl-CoA dehydrogenase NM domain-like"/>
    <property type="match status" value="1"/>
</dbReference>
<evidence type="ECO:0000256" key="2">
    <source>
        <dbReference type="ARBA" id="ARBA00009347"/>
    </source>
</evidence>
<evidence type="ECO:0000259" key="8">
    <source>
        <dbReference type="Pfam" id="PF02770"/>
    </source>
</evidence>
<dbReference type="Gene3D" id="2.40.110.10">
    <property type="entry name" value="Butyryl-CoA Dehydrogenase, subunit A, domain 2"/>
    <property type="match status" value="1"/>
</dbReference>
<dbReference type="Pfam" id="PF02770">
    <property type="entry name" value="Acyl-CoA_dh_M"/>
    <property type="match status" value="1"/>
</dbReference>
<comment type="similarity">
    <text evidence="2 6">Belongs to the acyl-CoA dehydrogenase family.</text>
</comment>
<reference evidence="10 11" key="1">
    <citation type="submission" date="2020-08" db="EMBL/GenBank/DDBJ databases">
        <title>Genomic Encyclopedia of Type Strains, Phase IV (KMG-IV): sequencing the most valuable type-strain genomes for metagenomic binning, comparative biology and taxonomic classification.</title>
        <authorList>
            <person name="Goeker M."/>
        </authorList>
    </citation>
    <scope>NUCLEOTIDE SEQUENCE [LARGE SCALE GENOMIC DNA]</scope>
    <source>
        <strain evidence="10 11">DSM 17507</strain>
    </source>
</reference>
<dbReference type="Gene3D" id="1.10.540.10">
    <property type="entry name" value="Acyl-CoA dehydrogenase/oxidase, N-terminal domain"/>
    <property type="match status" value="1"/>
</dbReference>
<sequence length="381" mass="41787">MDFAWDETDEAYRAELREVIADLPRDWWENYAPHGPASPQVMDNARGFNAELARRDLVVRHWPSAYGGQDADAWKQIVISEEMWSLGEPRSSLYLGANWAGPAIMKFGTEAQKQKYLRAIAEAKLLWCQGFSEPEAGTDLGNMKTRADPVPGGYVLNGSKVWTSYAARADIMFLLARIGGKGKGGVSCFLIPTDTPGIEIRPIRGVHSEWDFNEVFFSDAFVPSDALLGEEGNGWAIVQTIIHYERIGAARYEKSARGLDHLVGILKARGQWDDPVCRAECAAARSLVEAARLLTYRVIDGRAKQREPGAETYLARYAMIEADHAVANITSTWLPDLLIDGADGHARAQFNSAITAGIAAGAAEVQLNMVSGRHLGLPRGA</sequence>
<name>A0A7W7AFQ4_9SPHN</name>
<dbReference type="RefSeq" id="WP_144907337.1">
    <property type="nucleotide sequence ID" value="NZ_JACHOA010000008.1"/>
</dbReference>
<evidence type="ECO:0000256" key="5">
    <source>
        <dbReference type="ARBA" id="ARBA00023002"/>
    </source>
</evidence>
<keyword evidence="5 6" id="KW-0560">Oxidoreductase</keyword>
<feature type="domain" description="Acyl-CoA oxidase/dehydrogenase middle" evidence="8">
    <location>
        <begin position="128"/>
        <end position="219"/>
    </location>
</feature>
<evidence type="ECO:0000256" key="1">
    <source>
        <dbReference type="ARBA" id="ARBA00001974"/>
    </source>
</evidence>
<organism evidence="10 11">
    <name type="scientific">Novosphingobium taihuense</name>
    <dbReference type="NCBI Taxonomy" id="260085"/>
    <lineage>
        <taxon>Bacteria</taxon>
        <taxon>Pseudomonadati</taxon>
        <taxon>Pseudomonadota</taxon>
        <taxon>Alphaproteobacteria</taxon>
        <taxon>Sphingomonadales</taxon>
        <taxon>Sphingomonadaceae</taxon>
        <taxon>Novosphingobium</taxon>
    </lineage>
</organism>
<evidence type="ECO:0000313" key="11">
    <source>
        <dbReference type="Proteomes" id="UP000538566"/>
    </source>
</evidence>
<dbReference type="AlphaFoldDB" id="A0A7W7AFQ4"/>
<gene>
    <name evidence="10" type="ORF">GGR37_003715</name>
</gene>
<keyword evidence="4 6" id="KW-0274">FAD</keyword>
<dbReference type="PANTHER" id="PTHR43292">
    <property type="entry name" value="ACYL-COA DEHYDROGENASE"/>
    <property type="match status" value="1"/>
</dbReference>
<proteinExistence type="inferred from homology"/>
<dbReference type="Pfam" id="PF02771">
    <property type="entry name" value="Acyl-CoA_dh_N"/>
    <property type="match status" value="1"/>
</dbReference>
<evidence type="ECO:0000256" key="6">
    <source>
        <dbReference type="RuleBase" id="RU362125"/>
    </source>
</evidence>
<comment type="cofactor">
    <cofactor evidence="1 6">
        <name>FAD</name>
        <dbReference type="ChEBI" id="CHEBI:57692"/>
    </cofactor>
</comment>
<dbReference type="EMBL" id="JACHOA010000008">
    <property type="protein sequence ID" value="MBB4615419.1"/>
    <property type="molecule type" value="Genomic_DNA"/>
</dbReference>
<dbReference type="InterPro" id="IPR009100">
    <property type="entry name" value="AcylCoA_DH/oxidase_NM_dom_sf"/>
</dbReference>
<evidence type="ECO:0000259" key="7">
    <source>
        <dbReference type="Pfam" id="PF00441"/>
    </source>
</evidence>
<feature type="domain" description="Acyl-CoA dehydrogenase/oxidase N-terminal" evidence="9">
    <location>
        <begin position="46"/>
        <end position="122"/>
    </location>
</feature>
<feature type="domain" description="Acyl-CoA dehydrogenase/oxidase C-terminal" evidence="7">
    <location>
        <begin position="232"/>
        <end position="371"/>
    </location>
</feature>
<comment type="caution">
    <text evidence="10">The sequence shown here is derived from an EMBL/GenBank/DDBJ whole genome shotgun (WGS) entry which is preliminary data.</text>
</comment>
<dbReference type="SUPFAM" id="SSF47203">
    <property type="entry name" value="Acyl-CoA dehydrogenase C-terminal domain-like"/>
    <property type="match status" value="1"/>
</dbReference>
<keyword evidence="11" id="KW-1185">Reference proteome</keyword>
<dbReference type="OrthoDB" id="9780544at2"/>
<accession>A0A7W7AFQ4</accession>
<dbReference type="InterPro" id="IPR036250">
    <property type="entry name" value="AcylCo_DH-like_C"/>
</dbReference>
<evidence type="ECO:0000259" key="9">
    <source>
        <dbReference type="Pfam" id="PF02771"/>
    </source>
</evidence>
<evidence type="ECO:0000313" key="10">
    <source>
        <dbReference type="EMBL" id="MBB4615419.1"/>
    </source>
</evidence>
<evidence type="ECO:0000256" key="4">
    <source>
        <dbReference type="ARBA" id="ARBA00022827"/>
    </source>
</evidence>